<organism evidence="1 2">
    <name type="scientific">Escallonia rubra</name>
    <dbReference type="NCBI Taxonomy" id="112253"/>
    <lineage>
        <taxon>Eukaryota</taxon>
        <taxon>Viridiplantae</taxon>
        <taxon>Streptophyta</taxon>
        <taxon>Embryophyta</taxon>
        <taxon>Tracheophyta</taxon>
        <taxon>Spermatophyta</taxon>
        <taxon>Magnoliopsida</taxon>
        <taxon>eudicotyledons</taxon>
        <taxon>Gunneridae</taxon>
        <taxon>Pentapetalae</taxon>
        <taxon>asterids</taxon>
        <taxon>campanulids</taxon>
        <taxon>Escalloniales</taxon>
        <taxon>Escalloniaceae</taxon>
        <taxon>Escallonia</taxon>
    </lineage>
</organism>
<gene>
    <name evidence="1" type="ORF">RJ640_024075</name>
</gene>
<dbReference type="Proteomes" id="UP001187471">
    <property type="component" value="Unassembled WGS sequence"/>
</dbReference>
<proteinExistence type="predicted"/>
<reference evidence="1" key="1">
    <citation type="submission" date="2022-12" db="EMBL/GenBank/DDBJ databases">
        <title>Draft genome assemblies for two species of Escallonia (Escalloniales).</title>
        <authorList>
            <person name="Chanderbali A."/>
            <person name="Dervinis C."/>
            <person name="Anghel I."/>
            <person name="Soltis D."/>
            <person name="Soltis P."/>
            <person name="Zapata F."/>
        </authorList>
    </citation>
    <scope>NUCLEOTIDE SEQUENCE</scope>
    <source>
        <strain evidence="1">UCBG92.1500</strain>
        <tissue evidence="1">Leaf</tissue>
    </source>
</reference>
<protein>
    <submittedName>
        <fullName evidence="1">Uncharacterized protein</fullName>
    </submittedName>
</protein>
<keyword evidence="2" id="KW-1185">Reference proteome</keyword>
<accession>A0AA88S6F9</accession>
<comment type="caution">
    <text evidence="1">The sequence shown here is derived from an EMBL/GenBank/DDBJ whole genome shotgun (WGS) entry which is preliminary data.</text>
</comment>
<sequence>MKKPTFVVRQCFSSHTEFKDAVREYAMNEGVPISWKKNEKARVRAVIIGTPAQTPSRVEFQPQCVKNPPVAGCDKIST</sequence>
<name>A0AA88S6F9_9ASTE</name>
<evidence type="ECO:0000313" key="1">
    <source>
        <dbReference type="EMBL" id="KAK2992921.1"/>
    </source>
</evidence>
<dbReference type="AlphaFoldDB" id="A0AA88S6F9"/>
<dbReference type="EMBL" id="JAVXUO010000370">
    <property type="protein sequence ID" value="KAK2992921.1"/>
    <property type="molecule type" value="Genomic_DNA"/>
</dbReference>
<evidence type="ECO:0000313" key="2">
    <source>
        <dbReference type="Proteomes" id="UP001187471"/>
    </source>
</evidence>